<dbReference type="GO" id="GO:0006790">
    <property type="term" value="P:sulfur compound metabolic process"/>
    <property type="evidence" value="ECO:0007669"/>
    <property type="project" value="TreeGrafter"/>
</dbReference>
<keyword evidence="3" id="KW-0479">Metal-binding</keyword>
<dbReference type="SUPFAM" id="SSF56524">
    <property type="entry name" value="Oxidoreductase molybdopterin-binding domain"/>
    <property type="match status" value="1"/>
</dbReference>
<dbReference type="GO" id="GO:0030151">
    <property type="term" value="F:molybdenum ion binding"/>
    <property type="evidence" value="ECO:0007669"/>
    <property type="project" value="InterPro"/>
</dbReference>
<feature type="domain" description="Moybdenum cofactor oxidoreductase dimerisation" evidence="6">
    <location>
        <begin position="242"/>
        <end position="325"/>
    </location>
</feature>
<proteinExistence type="predicted"/>
<dbReference type="OrthoDB" id="10051395at2759"/>
<dbReference type="Pfam" id="PF00174">
    <property type="entry name" value="Oxidored_molyb"/>
    <property type="match status" value="1"/>
</dbReference>
<dbReference type="AlphaFoldDB" id="A0A165T7G0"/>
<evidence type="ECO:0000259" key="6">
    <source>
        <dbReference type="Pfam" id="PF03404"/>
    </source>
</evidence>
<dbReference type="InterPro" id="IPR008335">
    <property type="entry name" value="Mopterin_OxRdtase_euk"/>
</dbReference>
<keyword evidence="8" id="KW-1185">Reference proteome</keyword>
<dbReference type="InterPro" id="IPR014756">
    <property type="entry name" value="Ig_E-set"/>
</dbReference>
<organism evidence="7 8">
    <name type="scientific">Daedalea quercina L-15889</name>
    <dbReference type="NCBI Taxonomy" id="1314783"/>
    <lineage>
        <taxon>Eukaryota</taxon>
        <taxon>Fungi</taxon>
        <taxon>Dikarya</taxon>
        <taxon>Basidiomycota</taxon>
        <taxon>Agaricomycotina</taxon>
        <taxon>Agaricomycetes</taxon>
        <taxon>Polyporales</taxon>
        <taxon>Fomitopsis</taxon>
    </lineage>
</organism>
<dbReference type="InterPro" id="IPR005066">
    <property type="entry name" value="MoCF_OxRdtse_dimer"/>
</dbReference>
<dbReference type="Pfam" id="PF03404">
    <property type="entry name" value="Mo-co_dimer"/>
    <property type="match status" value="1"/>
</dbReference>
<evidence type="ECO:0000313" key="8">
    <source>
        <dbReference type="Proteomes" id="UP000076727"/>
    </source>
</evidence>
<dbReference type="GO" id="GO:0005739">
    <property type="term" value="C:mitochondrion"/>
    <property type="evidence" value="ECO:0007669"/>
    <property type="project" value="TreeGrafter"/>
</dbReference>
<name>A0A165T7G0_9APHY</name>
<dbReference type="PRINTS" id="PR00407">
    <property type="entry name" value="EUMOPTERIN"/>
</dbReference>
<evidence type="ECO:0000256" key="2">
    <source>
        <dbReference type="ARBA" id="ARBA00022505"/>
    </source>
</evidence>
<dbReference type="STRING" id="1314783.A0A165T7G0"/>
<dbReference type="PANTHER" id="PTHR19372">
    <property type="entry name" value="SULFITE REDUCTASE"/>
    <property type="match status" value="1"/>
</dbReference>
<sequence>MNFSQEPEHSDKPHLVGAQPWNAESDIVELAQHSFAPNELVYNRNHSPIRALNAVTLSVKVDGLIKHERVEVVAALQCAGNRRKTMQDRDHKGVEGLLWRGGTIANCNLHLCFASHVVPCQHDDWFGGSISLEKALDEEGDALLAIRLALDMAAEPVTPACMKMNGPPLSPDHGFPFRVVVPGYTGAGRVKWVDQITVAGRGSENFYQKKDYKVLPAKWSRVAALQANPLNSAIASVKTVPPGMLGLKGYAVRGLTGQVRKTEVSTDEGITWQPATITYQESCWSWSSWEAMVDVPPRARGKVWCRAIDTRGTTQHPDWNLRGVAYAAIGGKTVNV</sequence>
<keyword evidence="4" id="KW-0560">Oxidoreductase</keyword>
<evidence type="ECO:0000256" key="4">
    <source>
        <dbReference type="ARBA" id="ARBA00023002"/>
    </source>
</evidence>
<dbReference type="GO" id="GO:0043546">
    <property type="term" value="F:molybdopterin cofactor binding"/>
    <property type="evidence" value="ECO:0007669"/>
    <property type="project" value="TreeGrafter"/>
</dbReference>
<dbReference type="InterPro" id="IPR036374">
    <property type="entry name" value="OxRdtase_Mopterin-bd_sf"/>
</dbReference>
<feature type="domain" description="Oxidoreductase molybdopterin-binding" evidence="5">
    <location>
        <begin position="56"/>
        <end position="207"/>
    </location>
</feature>
<protein>
    <submittedName>
        <fullName evidence="7">Molybdopterin binding oxidoreductase</fullName>
    </submittedName>
</protein>
<keyword evidence="2" id="KW-0500">Molybdenum</keyword>
<dbReference type="Gene3D" id="3.90.420.10">
    <property type="entry name" value="Oxidoreductase, molybdopterin-binding domain"/>
    <property type="match status" value="1"/>
</dbReference>
<accession>A0A165T7G0</accession>
<evidence type="ECO:0000313" key="7">
    <source>
        <dbReference type="EMBL" id="KZT73035.1"/>
    </source>
</evidence>
<dbReference type="PANTHER" id="PTHR19372:SF7">
    <property type="entry name" value="SULFITE OXIDASE, MITOCHONDRIAL"/>
    <property type="match status" value="1"/>
</dbReference>
<dbReference type="Gene3D" id="2.60.40.650">
    <property type="match status" value="1"/>
</dbReference>
<dbReference type="EMBL" id="KV429038">
    <property type="protein sequence ID" value="KZT73035.1"/>
    <property type="molecule type" value="Genomic_DNA"/>
</dbReference>
<evidence type="ECO:0000256" key="1">
    <source>
        <dbReference type="ARBA" id="ARBA00001924"/>
    </source>
</evidence>
<dbReference type="InterPro" id="IPR000572">
    <property type="entry name" value="OxRdtase_Mopterin-bd_dom"/>
</dbReference>
<evidence type="ECO:0000259" key="5">
    <source>
        <dbReference type="Pfam" id="PF00174"/>
    </source>
</evidence>
<dbReference type="GO" id="GO:0008482">
    <property type="term" value="F:sulfite oxidase activity"/>
    <property type="evidence" value="ECO:0007669"/>
    <property type="project" value="TreeGrafter"/>
</dbReference>
<reference evidence="7 8" key="1">
    <citation type="journal article" date="2016" name="Mol. Biol. Evol.">
        <title>Comparative Genomics of Early-Diverging Mushroom-Forming Fungi Provides Insights into the Origins of Lignocellulose Decay Capabilities.</title>
        <authorList>
            <person name="Nagy L.G."/>
            <person name="Riley R."/>
            <person name="Tritt A."/>
            <person name="Adam C."/>
            <person name="Daum C."/>
            <person name="Floudas D."/>
            <person name="Sun H."/>
            <person name="Yadav J.S."/>
            <person name="Pangilinan J."/>
            <person name="Larsson K.H."/>
            <person name="Matsuura K."/>
            <person name="Barry K."/>
            <person name="Labutti K."/>
            <person name="Kuo R."/>
            <person name="Ohm R.A."/>
            <person name="Bhattacharya S.S."/>
            <person name="Shirouzu T."/>
            <person name="Yoshinaga Y."/>
            <person name="Martin F.M."/>
            <person name="Grigoriev I.V."/>
            <person name="Hibbett D.S."/>
        </authorList>
    </citation>
    <scope>NUCLEOTIDE SEQUENCE [LARGE SCALE GENOMIC DNA]</scope>
    <source>
        <strain evidence="7 8">L-15889</strain>
    </source>
</reference>
<dbReference type="SUPFAM" id="SSF81296">
    <property type="entry name" value="E set domains"/>
    <property type="match status" value="1"/>
</dbReference>
<evidence type="ECO:0000256" key="3">
    <source>
        <dbReference type="ARBA" id="ARBA00022723"/>
    </source>
</evidence>
<gene>
    <name evidence="7" type="ORF">DAEQUDRAFT_748999</name>
</gene>
<dbReference type="Proteomes" id="UP000076727">
    <property type="component" value="Unassembled WGS sequence"/>
</dbReference>
<dbReference type="GO" id="GO:0020037">
    <property type="term" value="F:heme binding"/>
    <property type="evidence" value="ECO:0007669"/>
    <property type="project" value="TreeGrafter"/>
</dbReference>
<comment type="cofactor">
    <cofactor evidence="1">
        <name>Mo-molybdopterin</name>
        <dbReference type="ChEBI" id="CHEBI:71302"/>
    </cofactor>
</comment>